<dbReference type="PaxDb" id="29760-VIT_16s0100g00150.t01"/>
<name>F6HP83_VITVI</name>
<dbReference type="AlphaFoldDB" id="F6HP83"/>
<keyword evidence="2" id="KW-1185">Reference proteome</keyword>
<dbReference type="HOGENOM" id="CLU_2817666_0_0_1"/>
<protein>
    <submittedName>
        <fullName evidence="1">Uncharacterized protein</fullName>
    </submittedName>
</protein>
<organism evidence="1 2">
    <name type="scientific">Vitis vinifera</name>
    <name type="common">Grape</name>
    <dbReference type="NCBI Taxonomy" id="29760"/>
    <lineage>
        <taxon>Eukaryota</taxon>
        <taxon>Viridiplantae</taxon>
        <taxon>Streptophyta</taxon>
        <taxon>Embryophyta</taxon>
        <taxon>Tracheophyta</taxon>
        <taxon>Spermatophyta</taxon>
        <taxon>Magnoliopsida</taxon>
        <taxon>eudicotyledons</taxon>
        <taxon>Gunneridae</taxon>
        <taxon>Pentapetalae</taxon>
        <taxon>rosids</taxon>
        <taxon>Vitales</taxon>
        <taxon>Vitaceae</taxon>
        <taxon>Viteae</taxon>
        <taxon>Vitis</taxon>
    </lineage>
</organism>
<dbReference type="OrthoDB" id="10266268at2759"/>
<gene>
    <name evidence="1" type="ordered locus">VIT_16s0100g00150</name>
</gene>
<dbReference type="InParanoid" id="F6HP83"/>
<dbReference type="EMBL" id="FN596000">
    <property type="protein sequence ID" value="CCB56489.1"/>
    <property type="molecule type" value="Genomic_DNA"/>
</dbReference>
<evidence type="ECO:0000313" key="1">
    <source>
        <dbReference type="EMBL" id="CCB56489.1"/>
    </source>
</evidence>
<dbReference type="eggNOG" id="KOG1554">
    <property type="taxonomic scope" value="Eukaryota"/>
</dbReference>
<evidence type="ECO:0000313" key="2">
    <source>
        <dbReference type="Proteomes" id="UP000009183"/>
    </source>
</evidence>
<proteinExistence type="predicted"/>
<dbReference type="Proteomes" id="UP000009183">
    <property type="component" value="Chromosome 16"/>
</dbReference>
<dbReference type="STRING" id="29760.F6HP83"/>
<dbReference type="Gene3D" id="3.40.140.10">
    <property type="entry name" value="Cytidine Deaminase, domain 2"/>
    <property type="match status" value="1"/>
</dbReference>
<sequence>MEAGFQVLMFQHKCSVNNCRNPFLAVVIDPVRIVSAGKVEFGAFRTYPKRYEPPDDPDWGTWESARC</sequence>
<reference evidence="2" key="1">
    <citation type="journal article" date="2007" name="Nature">
        <title>The grapevine genome sequence suggests ancestral hexaploidization in major angiosperm phyla.</title>
        <authorList>
            <consortium name="The French-Italian Public Consortium for Grapevine Genome Characterization."/>
            <person name="Jaillon O."/>
            <person name="Aury J.-M."/>
            <person name="Noel B."/>
            <person name="Policriti A."/>
            <person name="Clepet C."/>
            <person name="Casagrande A."/>
            <person name="Choisne N."/>
            <person name="Aubourg S."/>
            <person name="Vitulo N."/>
            <person name="Jubin C."/>
            <person name="Vezzi A."/>
            <person name="Legeai F."/>
            <person name="Hugueney P."/>
            <person name="Dasilva C."/>
            <person name="Horner D."/>
            <person name="Mica E."/>
            <person name="Jublot D."/>
            <person name="Poulain J."/>
            <person name="Bruyere C."/>
            <person name="Billault A."/>
            <person name="Segurens B."/>
            <person name="Gouyvenoux M."/>
            <person name="Ugarte E."/>
            <person name="Cattonaro F."/>
            <person name="Anthouard V."/>
            <person name="Vico V."/>
            <person name="Del Fabbro C."/>
            <person name="Alaux M."/>
            <person name="Di Gaspero G."/>
            <person name="Dumas V."/>
            <person name="Felice N."/>
            <person name="Paillard S."/>
            <person name="Juman I."/>
            <person name="Moroldo M."/>
            <person name="Scalabrin S."/>
            <person name="Canaguier A."/>
            <person name="Le Clainche I."/>
            <person name="Malacrida G."/>
            <person name="Durand E."/>
            <person name="Pesole G."/>
            <person name="Laucou V."/>
            <person name="Chatelet P."/>
            <person name="Merdinoglu D."/>
            <person name="Delledonne M."/>
            <person name="Pezzotti M."/>
            <person name="Lecharny A."/>
            <person name="Scarpelli C."/>
            <person name="Artiguenave F."/>
            <person name="Pe M.E."/>
            <person name="Valle G."/>
            <person name="Morgante M."/>
            <person name="Caboche M."/>
            <person name="Adam-Blondon A.-F."/>
            <person name="Weissenbach J."/>
            <person name="Quetier F."/>
            <person name="Wincker P."/>
        </authorList>
    </citation>
    <scope>NUCLEOTIDE SEQUENCE [LARGE SCALE GENOMIC DNA]</scope>
    <source>
        <strain evidence="2">cv. Pinot noir / PN40024</strain>
    </source>
</reference>
<accession>F6HP83</accession>